<dbReference type="Proteomes" id="UP000298649">
    <property type="component" value="Chromosome linear"/>
</dbReference>
<dbReference type="InterPro" id="IPR038109">
    <property type="entry name" value="DNA_bind_recomb_sf"/>
</dbReference>
<accession>A0A4D7YMA6</accession>
<dbReference type="InterPro" id="IPR011109">
    <property type="entry name" value="DNA_bind_recombinase_dom"/>
</dbReference>
<dbReference type="PROSITE" id="PS51737">
    <property type="entry name" value="RECOMBINASE_DNA_BIND"/>
    <property type="match status" value="1"/>
</dbReference>
<dbReference type="CDD" id="cd00338">
    <property type="entry name" value="Ser_Recombinase"/>
    <property type="match status" value="1"/>
</dbReference>
<dbReference type="PANTHER" id="PTHR30461:SF23">
    <property type="entry name" value="DNA RECOMBINASE-RELATED"/>
    <property type="match status" value="1"/>
</dbReference>
<dbReference type="PANTHER" id="PTHR30461">
    <property type="entry name" value="DNA-INVERTASE FROM LAMBDOID PROPHAGE"/>
    <property type="match status" value="1"/>
</dbReference>
<name>A0A4D7YMA6_AGRTU</name>
<dbReference type="GO" id="GO:0000150">
    <property type="term" value="F:DNA strand exchange activity"/>
    <property type="evidence" value="ECO:0007669"/>
    <property type="project" value="InterPro"/>
</dbReference>
<feature type="domain" description="Recombinase" evidence="2">
    <location>
        <begin position="174"/>
        <end position="298"/>
    </location>
</feature>
<dbReference type="Gene3D" id="3.40.50.1390">
    <property type="entry name" value="Resolvase, N-terminal catalytic domain"/>
    <property type="match status" value="1"/>
</dbReference>
<feature type="domain" description="Resolvase/invertase-type recombinase catalytic" evidence="1">
    <location>
        <begin position="1"/>
        <end position="144"/>
    </location>
</feature>
<proteinExistence type="predicted"/>
<protein>
    <submittedName>
        <fullName evidence="3">Recombinase family protein</fullName>
    </submittedName>
</protein>
<reference evidence="3 4" key="1">
    <citation type="submission" date="2019-04" db="EMBL/GenBank/DDBJ databases">
        <title>Complete genome sequence of Agrobacterium tumefaciens CFBP7129.</title>
        <authorList>
            <person name="Haryono M."/>
            <person name="Lin Y.-C."/>
            <person name="Lai E.-M."/>
            <person name="Kuo C.-H."/>
        </authorList>
    </citation>
    <scope>NUCLEOTIDE SEQUENCE [LARGE SCALE GENOMIC DNA]</scope>
    <source>
        <strain evidence="3 4">CFBP7129</strain>
    </source>
</reference>
<sequence>MSTDHQRYSTENQAGAIHEYAQKNNINIVRTYADEGISGLTFKGRPGIQRLVADVESGNADFELVIVYDVSRWGRFQDVDESIYYEVRCRLAGVRLVFCGEQFTNDDNIGSKFHRLVSSSSAREHSRVLSTKVHMGQTTLIRKGFRQGGPAGFGLRRLLVDDAGNPKTELRRLEHKSIQTDRVILVPGPPEEIEIVRHIYTDFVERGLSEPEIASRLNRQGSLTDLDRAWTRNTIRQVLTNEKYIGNNVWNKRSFKLKTKRIKNDPDLWVRAENAFESIVDVELFRAAQKIIATRSYRPNNDEMLEALQRVLKRHGYLSGLIIDEADSCPPASAYQSRFGSLLRTYKLIGYQPDRDYRYVDINRRLREQYPEVITNVVSRLQETGARVENDSADSLFMVNEEIRASLVLSRCHIGAFGRARWFIRFDTSLAADITIAARMEPGEQGIRDFYLLPALDCSGDKLRLFENNTSELDVYRFDTLDALYHLVKRTRIKDIH</sequence>
<dbReference type="GO" id="GO:0003677">
    <property type="term" value="F:DNA binding"/>
    <property type="evidence" value="ECO:0007669"/>
    <property type="project" value="InterPro"/>
</dbReference>
<evidence type="ECO:0000259" key="2">
    <source>
        <dbReference type="PROSITE" id="PS51737"/>
    </source>
</evidence>
<dbReference type="InterPro" id="IPR050639">
    <property type="entry name" value="SSR_resolvase"/>
</dbReference>
<evidence type="ECO:0000259" key="1">
    <source>
        <dbReference type="PROSITE" id="PS51736"/>
    </source>
</evidence>
<dbReference type="SMART" id="SM00857">
    <property type="entry name" value="Resolvase"/>
    <property type="match status" value="1"/>
</dbReference>
<dbReference type="EMBL" id="CP039923">
    <property type="protein sequence ID" value="QCL97545.1"/>
    <property type="molecule type" value="Genomic_DNA"/>
</dbReference>
<dbReference type="InterPro" id="IPR006119">
    <property type="entry name" value="Resolv_N"/>
</dbReference>
<evidence type="ECO:0000313" key="3">
    <source>
        <dbReference type="EMBL" id="QCL97545.1"/>
    </source>
</evidence>
<dbReference type="InterPro" id="IPR036162">
    <property type="entry name" value="Resolvase-like_N_sf"/>
</dbReference>
<gene>
    <name evidence="3" type="ORF">CFBP7129_20555</name>
</gene>
<dbReference type="AlphaFoldDB" id="A0A4D7YMA6"/>
<organism evidence="3 4">
    <name type="scientific">Agrobacterium tumefaciens</name>
    <dbReference type="NCBI Taxonomy" id="358"/>
    <lineage>
        <taxon>Bacteria</taxon>
        <taxon>Pseudomonadati</taxon>
        <taxon>Pseudomonadota</taxon>
        <taxon>Alphaproteobacteria</taxon>
        <taxon>Hyphomicrobiales</taxon>
        <taxon>Rhizobiaceae</taxon>
        <taxon>Rhizobium/Agrobacterium group</taxon>
        <taxon>Agrobacterium</taxon>
        <taxon>Agrobacterium tumefaciens complex</taxon>
    </lineage>
</organism>
<evidence type="ECO:0000313" key="4">
    <source>
        <dbReference type="Proteomes" id="UP000298649"/>
    </source>
</evidence>
<dbReference type="PROSITE" id="PS51736">
    <property type="entry name" value="RECOMBINASES_3"/>
    <property type="match status" value="1"/>
</dbReference>
<dbReference type="Pfam" id="PF00239">
    <property type="entry name" value="Resolvase"/>
    <property type="match status" value="1"/>
</dbReference>
<dbReference type="SUPFAM" id="SSF53041">
    <property type="entry name" value="Resolvase-like"/>
    <property type="match status" value="1"/>
</dbReference>
<dbReference type="Gene3D" id="3.90.1750.20">
    <property type="entry name" value="Putative Large Serine Recombinase, Chain B, Domain 2"/>
    <property type="match status" value="1"/>
</dbReference>
<dbReference type="Pfam" id="PF07508">
    <property type="entry name" value="Recombinase"/>
    <property type="match status" value="1"/>
</dbReference>